<comment type="caution">
    <text evidence="2">The sequence shown here is derived from an EMBL/GenBank/DDBJ whole genome shotgun (WGS) entry which is preliminary data.</text>
</comment>
<protein>
    <submittedName>
        <fullName evidence="2">Uncharacterized protein</fullName>
    </submittedName>
</protein>
<accession>A0AAD5WLB2</accession>
<organism evidence="2 3">
    <name type="scientific">Parelaphostrongylus tenuis</name>
    <name type="common">Meningeal worm</name>
    <dbReference type="NCBI Taxonomy" id="148309"/>
    <lineage>
        <taxon>Eukaryota</taxon>
        <taxon>Metazoa</taxon>
        <taxon>Ecdysozoa</taxon>
        <taxon>Nematoda</taxon>
        <taxon>Chromadorea</taxon>
        <taxon>Rhabditida</taxon>
        <taxon>Rhabditina</taxon>
        <taxon>Rhabditomorpha</taxon>
        <taxon>Strongyloidea</taxon>
        <taxon>Metastrongylidae</taxon>
        <taxon>Parelaphostrongylus</taxon>
    </lineage>
</organism>
<name>A0AAD5WLB2_PARTN</name>
<dbReference type="EMBL" id="JAHQIW010007374">
    <property type="protein sequence ID" value="KAJ1374001.1"/>
    <property type="molecule type" value="Genomic_DNA"/>
</dbReference>
<dbReference type="AlphaFoldDB" id="A0AAD5WLB2"/>
<evidence type="ECO:0000313" key="3">
    <source>
        <dbReference type="Proteomes" id="UP001196413"/>
    </source>
</evidence>
<gene>
    <name evidence="2" type="ORF">KIN20_036583</name>
</gene>
<dbReference type="Proteomes" id="UP001196413">
    <property type="component" value="Unassembled WGS sequence"/>
</dbReference>
<evidence type="ECO:0000256" key="1">
    <source>
        <dbReference type="SAM" id="MobiDB-lite"/>
    </source>
</evidence>
<sequence length="232" mass="26911">MLFSPVSTRADYLKAFRKLSGIVRNQSPPSSPSSSTPLSPSWGLWLVSVLQGHTITSDERRKLVTDIEQMTFDEQELFLEFLETGIAPWTLENNACKQFVCNTSDLCSVLDFKDPQNLVIIWEQLYQHTLPVLQSIFYPLQRTRPDFNIRRTIITIFRDKVLRKVLRDVHHRIPILEPMLFIVLLETDETTQEAKDFAVLANHIMGINERRPTQDQSARFRSRTLPCKPAKR</sequence>
<proteinExistence type="predicted"/>
<keyword evidence="3" id="KW-1185">Reference proteome</keyword>
<evidence type="ECO:0000313" key="2">
    <source>
        <dbReference type="EMBL" id="KAJ1374001.1"/>
    </source>
</evidence>
<reference evidence="2" key="1">
    <citation type="submission" date="2021-06" db="EMBL/GenBank/DDBJ databases">
        <title>Parelaphostrongylus tenuis whole genome reference sequence.</title>
        <authorList>
            <person name="Garwood T.J."/>
            <person name="Larsen P.A."/>
            <person name="Fountain-Jones N.M."/>
            <person name="Garbe J.R."/>
            <person name="Macchietto M.G."/>
            <person name="Kania S.A."/>
            <person name="Gerhold R.W."/>
            <person name="Richards J.E."/>
            <person name="Wolf T.M."/>
        </authorList>
    </citation>
    <scope>NUCLEOTIDE SEQUENCE</scope>
    <source>
        <strain evidence="2">MNPRO001-30</strain>
        <tissue evidence="2">Meninges</tissue>
    </source>
</reference>
<feature type="region of interest" description="Disordered" evidence="1">
    <location>
        <begin position="211"/>
        <end position="232"/>
    </location>
</feature>